<feature type="compositionally biased region" description="Pro residues" evidence="1">
    <location>
        <begin position="1"/>
        <end position="15"/>
    </location>
</feature>
<dbReference type="AlphaFoldDB" id="A0A8T4J5S8"/>
<evidence type="ECO:0000313" key="4">
    <source>
        <dbReference type="Proteomes" id="UP000675554"/>
    </source>
</evidence>
<sequence length="74" mass="7575">PAPSHASPPPPPSPHPADGWSIVAVHGSPGLSTLPKLRRTLLPHLADGAADRLVVDLSAVAHCDVRLLALLVAT</sequence>
<name>A0A8T4J5S8_9ACTN</name>
<dbReference type="Proteomes" id="UP000675554">
    <property type="component" value="Unassembled WGS sequence"/>
</dbReference>
<accession>A0A8T4J5S8</accession>
<comment type="caution">
    <text evidence="3">The sequence shown here is derived from an EMBL/GenBank/DDBJ whole genome shotgun (WGS) entry which is preliminary data.</text>
</comment>
<feature type="domain" description="STAS" evidence="2">
    <location>
        <begin position="18"/>
        <end position="74"/>
    </location>
</feature>
<dbReference type="Gene3D" id="3.30.750.24">
    <property type="entry name" value="STAS domain"/>
    <property type="match status" value="1"/>
</dbReference>
<feature type="non-terminal residue" evidence="3">
    <location>
        <position position="1"/>
    </location>
</feature>
<reference evidence="3" key="1">
    <citation type="submission" date="2021-04" db="EMBL/GenBank/DDBJ databases">
        <title>Sequencing of actinobacteria type strains.</title>
        <authorList>
            <person name="Nguyen G.-S."/>
            <person name="Wentzel A."/>
        </authorList>
    </citation>
    <scope>NUCLEOTIDE SEQUENCE</scope>
    <source>
        <strain evidence="3">DSM 42095</strain>
    </source>
</reference>
<protein>
    <recommendedName>
        <fullName evidence="2">STAS domain-containing protein</fullName>
    </recommendedName>
</protein>
<keyword evidence="4" id="KW-1185">Reference proteome</keyword>
<organism evidence="3 4">
    <name type="scientific">Streptomyces daliensis</name>
    <dbReference type="NCBI Taxonomy" id="299421"/>
    <lineage>
        <taxon>Bacteria</taxon>
        <taxon>Bacillati</taxon>
        <taxon>Actinomycetota</taxon>
        <taxon>Actinomycetes</taxon>
        <taxon>Kitasatosporales</taxon>
        <taxon>Streptomycetaceae</taxon>
        <taxon>Streptomyces</taxon>
    </lineage>
</organism>
<dbReference type="EMBL" id="JAGSMN010002226">
    <property type="protein sequence ID" value="MBR7679068.1"/>
    <property type="molecule type" value="Genomic_DNA"/>
</dbReference>
<evidence type="ECO:0000256" key="1">
    <source>
        <dbReference type="SAM" id="MobiDB-lite"/>
    </source>
</evidence>
<proteinExistence type="predicted"/>
<feature type="non-terminal residue" evidence="3">
    <location>
        <position position="74"/>
    </location>
</feature>
<evidence type="ECO:0000259" key="2">
    <source>
        <dbReference type="PROSITE" id="PS50801"/>
    </source>
</evidence>
<dbReference type="SUPFAM" id="SSF52091">
    <property type="entry name" value="SpoIIaa-like"/>
    <property type="match status" value="1"/>
</dbReference>
<gene>
    <name evidence="3" type="ORF">KDA82_40290</name>
</gene>
<dbReference type="PROSITE" id="PS50801">
    <property type="entry name" value="STAS"/>
    <property type="match status" value="1"/>
</dbReference>
<feature type="region of interest" description="Disordered" evidence="1">
    <location>
        <begin position="1"/>
        <end position="21"/>
    </location>
</feature>
<evidence type="ECO:0000313" key="3">
    <source>
        <dbReference type="EMBL" id="MBR7679068.1"/>
    </source>
</evidence>
<dbReference type="InterPro" id="IPR002645">
    <property type="entry name" value="STAS_dom"/>
</dbReference>
<dbReference type="InterPro" id="IPR036513">
    <property type="entry name" value="STAS_dom_sf"/>
</dbReference>